<evidence type="ECO:0000313" key="2">
    <source>
        <dbReference type="Proteomes" id="UP001055072"/>
    </source>
</evidence>
<name>A0ACB8U1N9_9APHY</name>
<sequence length="135" mass="15229">MVSFMLPNPEDYRIFKLACLRKLLCTFGERSGFPPWLLTPIQPCPHPNLHNDLLTTLMASDSSAYPLSHVLAAAGAHRCLPDHLSPAEAIADAWARESAESQKRWRAADTHAKDKFYAAQPWQSSQVRSRIRTKM</sequence>
<organism evidence="1 2">
    <name type="scientific">Irpex rosettiformis</name>
    <dbReference type="NCBI Taxonomy" id="378272"/>
    <lineage>
        <taxon>Eukaryota</taxon>
        <taxon>Fungi</taxon>
        <taxon>Dikarya</taxon>
        <taxon>Basidiomycota</taxon>
        <taxon>Agaricomycotina</taxon>
        <taxon>Agaricomycetes</taxon>
        <taxon>Polyporales</taxon>
        <taxon>Irpicaceae</taxon>
        <taxon>Irpex</taxon>
    </lineage>
</organism>
<reference evidence="1" key="1">
    <citation type="journal article" date="2021" name="Environ. Microbiol.">
        <title>Gene family expansions and transcriptome signatures uncover fungal adaptations to wood decay.</title>
        <authorList>
            <person name="Hage H."/>
            <person name="Miyauchi S."/>
            <person name="Viragh M."/>
            <person name="Drula E."/>
            <person name="Min B."/>
            <person name="Chaduli D."/>
            <person name="Navarro D."/>
            <person name="Favel A."/>
            <person name="Norest M."/>
            <person name="Lesage-Meessen L."/>
            <person name="Balint B."/>
            <person name="Merenyi Z."/>
            <person name="de Eugenio L."/>
            <person name="Morin E."/>
            <person name="Martinez A.T."/>
            <person name="Baldrian P."/>
            <person name="Stursova M."/>
            <person name="Martinez M.J."/>
            <person name="Novotny C."/>
            <person name="Magnuson J.K."/>
            <person name="Spatafora J.W."/>
            <person name="Maurice S."/>
            <person name="Pangilinan J."/>
            <person name="Andreopoulos W."/>
            <person name="LaButti K."/>
            <person name="Hundley H."/>
            <person name="Na H."/>
            <person name="Kuo A."/>
            <person name="Barry K."/>
            <person name="Lipzen A."/>
            <person name="Henrissat B."/>
            <person name="Riley R."/>
            <person name="Ahrendt S."/>
            <person name="Nagy L.G."/>
            <person name="Grigoriev I.V."/>
            <person name="Martin F."/>
            <person name="Rosso M.N."/>
        </authorList>
    </citation>
    <scope>NUCLEOTIDE SEQUENCE</scope>
    <source>
        <strain evidence="1">CBS 384.51</strain>
    </source>
</reference>
<comment type="caution">
    <text evidence="1">The sequence shown here is derived from an EMBL/GenBank/DDBJ whole genome shotgun (WGS) entry which is preliminary data.</text>
</comment>
<accession>A0ACB8U1N9</accession>
<protein>
    <submittedName>
        <fullName evidence="1">Uncharacterized protein</fullName>
    </submittedName>
</protein>
<keyword evidence="2" id="KW-1185">Reference proteome</keyword>
<proteinExistence type="predicted"/>
<dbReference type="Proteomes" id="UP001055072">
    <property type="component" value="Unassembled WGS sequence"/>
</dbReference>
<dbReference type="EMBL" id="MU274915">
    <property type="protein sequence ID" value="KAI0088141.1"/>
    <property type="molecule type" value="Genomic_DNA"/>
</dbReference>
<evidence type="ECO:0000313" key="1">
    <source>
        <dbReference type="EMBL" id="KAI0088141.1"/>
    </source>
</evidence>
<gene>
    <name evidence="1" type="ORF">BDY19DRAFT_213962</name>
</gene>